<comment type="similarity">
    <text evidence="1 4">Belongs to the 4-oxalocrotonate tautomerase family.</text>
</comment>
<feature type="domain" description="4-oxalocrotonate tautomerase-like" evidence="5">
    <location>
        <begin position="16"/>
        <end position="77"/>
    </location>
</feature>
<evidence type="ECO:0000313" key="7">
    <source>
        <dbReference type="Proteomes" id="UP000254543"/>
    </source>
</evidence>
<reference evidence="6 7" key="1">
    <citation type="submission" date="2018-06" db="EMBL/GenBank/DDBJ databases">
        <authorList>
            <consortium name="Pathogen Informatics"/>
            <person name="Doyle S."/>
        </authorList>
    </citation>
    <scope>NUCLEOTIDE SEQUENCE [LARGE SCALE GENOMIC DNA]</scope>
    <source>
        <strain evidence="6 7">NCTC13338</strain>
    </source>
</reference>
<gene>
    <name evidence="6" type="ORF">NCTC13338_00570</name>
</gene>
<evidence type="ECO:0000256" key="3">
    <source>
        <dbReference type="PIRSR" id="PIRSR618191-1"/>
    </source>
</evidence>
<dbReference type="Pfam" id="PF01361">
    <property type="entry name" value="Tautomerase"/>
    <property type="match status" value="1"/>
</dbReference>
<keyword evidence="2 4" id="KW-0413">Isomerase</keyword>
<dbReference type="GO" id="GO:0016853">
    <property type="term" value="F:isomerase activity"/>
    <property type="evidence" value="ECO:0007669"/>
    <property type="project" value="UniProtKB-UniRule"/>
</dbReference>
<protein>
    <recommendedName>
        <fullName evidence="4">Tautomerase</fullName>
        <ecNumber evidence="4">5.3.2.-</ecNumber>
    </recommendedName>
</protein>
<evidence type="ECO:0000256" key="1">
    <source>
        <dbReference type="ARBA" id="ARBA00006723"/>
    </source>
</evidence>
<dbReference type="EC" id="5.3.2.-" evidence="4"/>
<dbReference type="InterPro" id="IPR004370">
    <property type="entry name" value="4-OT-like_dom"/>
</dbReference>
<dbReference type="AlphaFoldDB" id="A0A377IQC0"/>
<dbReference type="InterPro" id="IPR018191">
    <property type="entry name" value="4-OT"/>
</dbReference>
<dbReference type="PANTHER" id="PTHR35530:SF1">
    <property type="entry name" value="2-HYDROXYMUCONATE TAUTOMERASE"/>
    <property type="match status" value="1"/>
</dbReference>
<sequence length="82" mass="9143">MKALQYAISILRNNMPFINIKLVPENGGPTNEQKQQLIEGVSDLMVKVLNKNKASIVVIIDEVDSNNYGLGGESIHHLRQKN</sequence>
<dbReference type="NCBIfam" id="TIGR00013">
    <property type="entry name" value="taut"/>
    <property type="match status" value="1"/>
</dbReference>
<accession>A0A377IQC0</accession>
<dbReference type="PANTHER" id="PTHR35530">
    <property type="entry name" value="TAUTOMERASE-RELATED"/>
    <property type="match status" value="1"/>
</dbReference>
<dbReference type="Proteomes" id="UP000254543">
    <property type="component" value="Unassembled WGS sequence"/>
</dbReference>
<dbReference type="CDD" id="cd00491">
    <property type="entry name" value="4Oxalocrotonate_Tautomerase"/>
    <property type="match status" value="1"/>
</dbReference>
<feature type="active site" description="Proton acceptor; via imino nitrogen" evidence="3">
    <location>
        <position position="16"/>
    </location>
</feature>
<dbReference type="Gene3D" id="3.30.429.10">
    <property type="entry name" value="Macrophage Migration Inhibitory Factor"/>
    <property type="match status" value="1"/>
</dbReference>
<evidence type="ECO:0000256" key="4">
    <source>
        <dbReference type="RuleBase" id="RU362032"/>
    </source>
</evidence>
<evidence type="ECO:0000256" key="2">
    <source>
        <dbReference type="ARBA" id="ARBA00023235"/>
    </source>
</evidence>
<proteinExistence type="inferred from homology"/>
<evidence type="ECO:0000313" key="6">
    <source>
        <dbReference type="EMBL" id="STO82457.1"/>
    </source>
</evidence>
<dbReference type="SUPFAM" id="SSF55331">
    <property type="entry name" value="Tautomerase/MIF"/>
    <property type="match status" value="1"/>
</dbReference>
<organism evidence="6 7">
    <name type="scientific">Helicobacter pylori</name>
    <name type="common">Campylobacter pylori</name>
    <dbReference type="NCBI Taxonomy" id="210"/>
    <lineage>
        <taxon>Bacteria</taxon>
        <taxon>Pseudomonadati</taxon>
        <taxon>Campylobacterota</taxon>
        <taxon>Epsilonproteobacteria</taxon>
        <taxon>Campylobacterales</taxon>
        <taxon>Helicobacteraceae</taxon>
        <taxon>Helicobacter</taxon>
    </lineage>
</organism>
<dbReference type="InterPro" id="IPR014347">
    <property type="entry name" value="Tautomerase/MIF_sf"/>
</dbReference>
<evidence type="ECO:0000259" key="5">
    <source>
        <dbReference type="Pfam" id="PF01361"/>
    </source>
</evidence>
<name>A0A377IQC0_HELPX</name>
<dbReference type="EMBL" id="UGHQ01000001">
    <property type="protein sequence ID" value="STO82457.1"/>
    <property type="molecule type" value="Genomic_DNA"/>
</dbReference>